<feature type="compositionally biased region" description="Gly residues" evidence="1">
    <location>
        <begin position="1"/>
        <end position="10"/>
    </location>
</feature>
<feature type="compositionally biased region" description="Polar residues" evidence="1">
    <location>
        <begin position="331"/>
        <end position="344"/>
    </location>
</feature>
<feature type="compositionally biased region" description="Low complexity" evidence="1">
    <location>
        <begin position="425"/>
        <end position="446"/>
    </location>
</feature>
<feature type="region of interest" description="Disordered" evidence="1">
    <location>
        <begin position="1"/>
        <end position="168"/>
    </location>
</feature>
<evidence type="ECO:0000256" key="1">
    <source>
        <dbReference type="SAM" id="MobiDB-lite"/>
    </source>
</evidence>
<feature type="compositionally biased region" description="Low complexity" evidence="1">
    <location>
        <begin position="540"/>
        <end position="567"/>
    </location>
</feature>
<feature type="compositionally biased region" description="Basic and acidic residues" evidence="1">
    <location>
        <begin position="272"/>
        <end position="297"/>
    </location>
</feature>
<evidence type="ECO:0000313" key="2">
    <source>
        <dbReference type="EMBL" id="KAE9407100.1"/>
    </source>
</evidence>
<feature type="region of interest" description="Disordered" evidence="1">
    <location>
        <begin position="425"/>
        <end position="507"/>
    </location>
</feature>
<feature type="compositionally biased region" description="Pro residues" evidence="1">
    <location>
        <begin position="381"/>
        <end position="390"/>
    </location>
</feature>
<feature type="compositionally biased region" description="Basic and acidic residues" evidence="1">
    <location>
        <begin position="33"/>
        <end position="66"/>
    </location>
</feature>
<dbReference type="Proteomes" id="UP000799118">
    <property type="component" value="Unassembled WGS sequence"/>
</dbReference>
<feature type="compositionally biased region" description="Low complexity" evidence="1">
    <location>
        <begin position="115"/>
        <end position="130"/>
    </location>
</feature>
<feature type="region of interest" description="Disordered" evidence="1">
    <location>
        <begin position="814"/>
        <end position="842"/>
    </location>
</feature>
<evidence type="ECO:0000313" key="3">
    <source>
        <dbReference type="Proteomes" id="UP000799118"/>
    </source>
</evidence>
<organism evidence="2 3">
    <name type="scientific">Gymnopus androsaceus JB14</name>
    <dbReference type="NCBI Taxonomy" id="1447944"/>
    <lineage>
        <taxon>Eukaryota</taxon>
        <taxon>Fungi</taxon>
        <taxon>Dikarya</taxon>
        <taxon>Basidiomycota</taxon>
        <taxon>Agaricomycotina</taxon>
        <taxon>Agaricomycetes</taxon>
        <taxon>Agaricomycetidae</taxon>
        <taxon>Agaricales</taxon>
        <taxon>Marasmiineae</taxon>
        <taxon>Omphalotaceae</taxon>
        <taxon>Gymnopus</taxon>
    </lineage>
</organism>
<feature type="compositionally biased region" description="Low complexity" evidence="1">
    <location>
        <begin position="453"/>
        <end position="494"/>
    </location>
</feature>
<sequence>MLKHGVGGMTDDGASILSGTTPAKEIMLAYKQQQEREKTREKERNERAREKQRERELWQLEEEDRRRRALKEQTPPIVSCDRTPLSASAITSTKGSGTKEISSIVKLPPEERRSFSAPSTSTTFPHSPTRINNDSSRSLQPSGLPSRTPKSSSEPVSPEEEPAHPYYTVFGDSRQVVPVQGIKPEDSFLADFSWSTSNLEEGISSSIGVGLGLGEPPLSESPHIWERSASVSVGRPSSKGSIFGKTLSRKVSSKLGSSKKEPGLSSAPAMLLEERGRPSLQERTKKDPLGSGGDKRTLRLSIDDYAPSKSPLSSIPVLHQLPMTDEVFKSNFASPQASPTSATGHSGGKHKIWSLMKRISTGGLRDNYRRYDGSAGSSPASPFPPPPVPALPKDLSVYTKGTKRRESLDMVQGLKRNVTSAVAPISTGKVSSSSTTSNRIPTTPSRPHGPLETSTSTSTRAGTATRSSSPISSSDIGSSKFFNRSQSQRSSTSSYGERIPPVPIPPGKVAMLQQHILPPSELYKLHLSLERNKEDAGIYSNNTSNSRSSSSVNTSPSLSNSRSHSNLKLQVQRPETASSAEEWMIVPTPKEERPSFSLPVPQRRKESSEIGVQRPPPHGSNTGRSPSPTIPMFSNDAVINTWSSSRKVKSRGSPGTPPSSSAPLNSFRLPSPQLSSPPAIPSRSPRRAASASASVNSTKLSSIPPLPPAPPTSPGHPGRPGDRAKSDIDSESTSRRAARKSLGPGVSSETQTIHYVRKRATSSSGKSPVRDVPFSSPRPPRSEQPRNPRIHGALSDKEKADKWDILLERSNKAGGTLHLNGGMDKLPSDRLNFSVHDNEDDY</sequence>
<feature type="compositionally biased region" description="Polar residues" evidence="1">
    <location>
        <begin position="85"/>
        <end position="101"/>
    </location>
</feature>
<keyword evidence="3" id="KW-1185">Reference proteome</keyword>
<dbReference type="OrthoDB" id="3364707at2759"/>
<feature type="region of interest" description="Disordered" evidence="1">
    <location>
        <begin position="536"/>
        <end position="799"/>
    </location>
</feature>
<protein>
    <submittedName>
        <fullName evidence="2">Uncharacterized protein</fullName>
    </submittedName>
</protein>
<feature type="region of interest" description="Disordered" evidence="1">
    <location>
        <begin position="330"/>
        <end position="352"/>
    </location>
</feature>
<proteinExistence type="predicted"/>
<dbReference type="CDD" id="cd22249">
    <property type="entry name" value="UDM1_RNF168_RNF169-like"/>
    <property type="match status" value="1"/>
</dbReference>
<feature type="compositionally biased region" description="Polar residues" evidence="1">
    <location>
        <begin position="131"/>
        <end position="145"/>
    </location>
</feature>
<feature type="compositionally biased region" description="Pro residues" evidence="1">
    <location>
        <begin position="704"/>
        <end position="714"/>
    </location>
</feature>
<feature type="compositionally biased region" description="Low complexity" evidence="1">
    <location>
        <begin position="681"/>
        <end position="694"/>
    </location>
</feature>
<dbReference type="AlphaFoldDB" id="A0A6A4IAR5"/>
<feature type="region of interest" description="Disordered" evidence="1">
    <location>
        <begin position="229"/>
        <end position="302"/>
    </location>
</feature>
<name>A0A6A4IAR5_9AGAR</name>
<feature type="region of interest" description="Disordered" evidence="1">
    <location>
        <begin position="365"/>
        <end position="413"/>
    </location>
</feature>
<gene>
    <name evidence="2" type="ORF">BT96DRAFT_176367</name>
</gene>
<reference evidence="2" key="1">
    <citation type="journal article" date="2019" name="Environ. Microbiol.">
        <title>Fungal ecological strategies reflected in gene transcription - a case study of two litter decomposers.</title>
        <authorList>
            <person name="Barbi F."/>
            <person name="Kohler A."/>
            <person name="Barry K."/>
            <person name="Baskaran P."/>
            <person name="Daum C."/>
            <person name="Fauchery L."/>
            <person name="Ihrmark K."/>
            <person name="Kuo A."/>
            <person name="LaButti K."/>
            <person name="Lipzen A."/>
            <person name="Morin E."/>
            <person name="Grigoriev I.V."/>
            <person name="Henrissat B."/>
            <person name="Lindahl B."/>
            <person name="Martin F."/>
        </authorList>
    </citation>
    <scope>NUCLEOTIDE SEQUENCE</scope>
    <source>
        <strain evidence="2">JB14</strain>
    </source>
</reference>
<feature type="compositionally biased region" description="Low complexity" evidence="1">
    <location>
        <begin position="651"/>
        <end position="663"/>
    </location>
</feature>
<accession>A0A6A4IAR5</accession>
<feature type="compositionally biased region" description="Basic and acidic residues" evidence="1">
    <location>
        <begin position="719"/>
        <end position="734"/>
    </location>
</feature>
<dbReference type="EMBL" id="ML769398">
    <property type="protein sequence ID" value="KAE9407100.1"/>
    <property type="molecule type" value="Genomic_DNA"/>
</dbReference>